<dbReference type="EMBL" id="CP028920">
    <property type="protein sequence ID" value="AWB50820.1"/>
    <property type="molecule type" value="Genomic_DNA"/>
</dbReference>
<evidence type="ECO:0000313" key="1">
    <source>
        <dbReference type="EMBL" id="AWB50820.1"/>
    </source>
</evidence>
<dbReference type="AlphaFoldDB" id="A0A2S0USU3"/>
<organism evidence="1 2">
    <name type="scientific">Paragemmobacter aquarius</name>
    <dbReference type="NCBI Taxonomy" id="2169400"/>
    <lineage>
        <taxon>Bacteria</taxon>
        <taxon>Pseudomonadati</taxon>
        <taxon>Pseudomonadota</taxon>
        <taxon>Alphaproteobacteria</taxon>
        <taxon>Rhodobacterales</taxon>
        <taxon>Paracoccaceae</taxon>
        <taxon>Paragemmobacter</taxon>
    </lineage>
</organism>
<geneLocation type="plasmid" evidence="1">
    <name>unnamed2</name>
</geneLocation>
<keyword evidence="1" id="KW-0614">Plasmid</keyword>
<protein>
    <submittedName>
        <fullName evidence="1">DNA repair protein RadC</fullName>
    </submittedName>
</protein>
<dbReference type="RefSeq" id="WP_108437620.1">
    <property type="nucleotide sequence ID" value="NZ_CP028920.1"/>
</dbReference>
<dbReference type="OrthoDB" id="7375890at2"/>
<dbReference type="Proteomes" id="UP000244496">
    <property type="component" value="Plasmid unnamed2"/>
</dbReference>
<accession>A0A2S0USU3</accession>
<keyword evidence="2" id="KW-1185">Reference proteome</keyword>
<gene>
    <name evidence="1" type="ORF">HYN69_19770</name>
</gene>
<dbReference type="KEGG" id="geh:HYN69_19770"/>
<reference evidence="1 2" key="1">
    <citation type="submission" date="2018-04" db="EMBL/GenBank/DDBJ databases">
        <title>Genome sequencing of Gemmobacter.</title>
        <authorList>
            <person name="Yi H."/>
            <person name="Baek M.-G."/>
        </authorList>
    </citation>
    <scope>NUCLEOTIDE SEQUENCE [LARGE SCALE GENOMIC DNA]</scope>
    <source>
        <strain evidence="1 2">HYN0069</strain>
        <plasmid evidence="2">Plasmid unnamed2</plasmid>
    </source>
</reference>
<sequence>MFDLSFPALSTPFPADAMPVVAHSTFDPALPFSLTLPDRNPAAAMSGEAHPLIIGHFATLAEAMRGAIKMADEMEPDAAPRMLAILDRDERLVLAGAAANGAVAWCAPVMTATEARVVVMEASQLRAQASRAADWLESDLATRLRQRADLLEARLVDPLWRAFATRALQIAA</sequence>
<name>A0A2S0USU3_9RHOB</name>
<proteinExistence type="predicted"/>
<evidence type="ECO:0000313" key="2">
    <source>
        <dbReference type="Proteomes" id="UP000244496"/>
    </source>
</evidence>